<keyword evidence="3" id="KW-1185">Reference proteome</keyword>
<evidence type="ECO:0000259" key="1">
    <source>
        <dbReference type="Pfam" id="PF01425"/>
    </source>
</evidence>
<dbReference type="Gene3D" id="3.90.1300.10">
    <property type="entry name" value="Amidase signature (AS) domain"/>
    <property type="match status" value="1"/>
</dbReference>
<organism evidence="2 3">
    <name type="scientific">Streptomyces coffeae</name>
    <dbReference type="NCBI Taxonomy" id="621382"/>
    <lineage>
        <taxon>Bacteria</taxon>
        <taxon>Bacillati</taxon>
        <taxon>Actinomycetota</taxon>
        <taxon>Actinomycetes</taxon>
        <taxon>Kitasatosporales</taxon>
        <taxon>Streptomycetaceae</taxon>
        <taxon>Streptomyces</taxon>
    </lineage>
</organism>
<dbReference type="Proteomes" id="UP000634229">
    <property type="component" value="Unassembled WGS sequence"/>
</dbReference>
<sequence>MSEELHWLSAAEAVARLRDGSLDLADYVEALLERTERLAYLNTYISHDPAQVRQSLSRDPRPSGPLFGLPFALKDAIDTADLPTTAATPALRNWRPGRNAPVAQRLLDAGGTLMGKQALGELSFGITGNNPAFGTVGNPYHPRFMVGGSSGGTAAGIAAGLVPVGLGADTGGSARIPAALCGCVGFRPSHGRYDQQGVVPISSTRDTIGPLARTVTDIRLIDAICTATSVDDTAVDLSGLRIGVPRNYFYDDIDDEVGTATERTLAELSTAGAMLVEQDLPDIGTLNQRVSFTIVLYEALRELAAYLYQHGAPFTVRDVVTQMAGPAERATLASILDRDVVSAADYREALVVHRPALQKAYATYFADHDVAAVLIPTTPAPARLHQEPGRDGTVDLNGRTVDTFFTYIRNCYPASNAGLPALSIPSHLTSTGMPAGVELVGPASSDARLLAIGEAAERLLPGLPKPTL</sequence>
<protein>
    <submittedName>
        <fullName evidence="2">Indole acetimide hydrolase</fullName>
    </submittedName>
</protein>
<accession>A0ABS1NC59</accession>
<gene>
    <name evidence="2" type="ORF">JK363_13470</name>
</gene>
<evidence type="ECO:0000313" key="3">
    <source>
        <dbReference type="Proteomes" id="UP000634229"/>
    </source>
</evidence>
<feature type="domain" description="Amidase" evidence="1">
    <location>
        <begin position="28"/>
        <end position="450"/>
    </location>
</feature>
<dbReference type="GO" id="GO:0016787">
    <property type="term" value="F:hydrolase activity"/>
    <property type="evidence" value="ECO:0007669"/>
    <property type="project" value="UniProtKB-KW"/>
</dbReference>
<dbReference type="Pfam" id="PF01425">
    <property type="entry name" value="Amidase"/>
    <property type="match status" value="1"/>
</dbReference>
<dbReference type="RefSeq" id="WP_201875103.1">
    <property type="nucleotide sequence ID" value="NZ_JAERRF010000007.1"/>
</dbReference>
<dbReference type="PANTHER" id="PTHR11895:SF151">
    <property type="entry name" value="GLUTAMYL-TRNA(GLN) AMIDOTRANSFERASE SUBUNIT A"/>
    <property type="match status" value="1"/>
</dbReference>
<comment type="caution">
    <text evidence="2">The sequence shown here is derived from an EMBL/GenBank/DDBJ whole genome shotgun (WGS) entry which is preliminary data.</text>
</comment>
<dbReference type="EMBL" id="JAERRF010000007">
    <property type="protein sequence ID" value="MBL1097670.1"/>
    <property type="molecule type" value="Genomic_DNA"/>
</dbReference>
<proteinExistence type="predicted"/>
<reference evidence="2 3" key="1">
    <citation type="submission" date="2021-01" db="EMBL/GenBank/DDBJ databases">
        <title>WGS of actinomycetes isolated from Thailand.</title>
        <authorList>
            <person name="Thawai C."/>
        </authorList>
    </citation>
    <scope>NUCLEOTIDE SEQUENCE [LARGE SCALE GENOMIC DNA]</scope>
    <source>
        <strain evidence="2 3">CA1R205</strain>
    </source>
</reference>
<dbReference type="InterPro" id="IPR023631">
    <property type="entry name" value="Amidase_dom"/>
</dbReference>
<name>A0ABS1NC59_9ACTN</name>
<evidence type="ECO:0000313" key="2">
    <source>
        <dbReference type="EMBL" id="MBL1097670.1"/>
    </source>
</evidence>
<dbReference type="InterPro" id="IPR000120">
    <property type="entry name" value="Amidase"/>
</dbReference>
<dbReference type="InterPro" id="IPR036928">
    <property type="entry name" value="AS_sf"/>
</dbReference>
<dbReference type="PANTHER" id="PTHR11895">
    <property type="entry name" value="TRANSAMIDASE"/>
    <property type="match status" value="1"/>
</dbReference>
<dbReference type="SUPFAM" id="SSF75304">
    <property type="entry name" value="Amidase signature (AS) enzymes"/>
    <property type="match status" value="1"/>
</dbReference>
<keyword evidence="2" id="KW-0378">Hydrolase</keyword>